<dbReference type="Proteomes" id="UP000235145">
    <property type="component" value="Unassembled WGS sequence"/>
</dbReference>
<evidence type="ECO:0000313" key="2">
    <source>
        <dbReference type="Proteomes" id="UP000235145"/>
    </source>
</evidence>
<name>A0A9R1WGE0_LACSA</name>
<sequence length="157" mass="17975">MTAISSLAITRDNSISLSLRNKKSKRKILNISHITIDLTSDEHLNVQHNHVQFILGISKDYFDHGDQSFVCTSCHAKLWQNEALKGNKDGNKTSFSMCYGNGKVELPELKEAPEDYQNLYRSVHPKGKHFLNNIRLFNSMFSDLVVKITIVWATFYL</sequence>
<comment type="caution">
    <text evidence="1">The sequence shown here is derived from an EMBL/GenBank/DDBJ whole genome shotgun (WGS) entry which is preliminary data.</text>
</comment>
<keyword evidence="2" id="KW-1185">Reference proteome</keyword>
<organism evidence="1 2">
    <name type="scientific">Lactuca sativa</name>
    <name type="common">Garden lettuce</name>
    <dbReference type="NCBI Taxonomy" id="4236"/>
    <lineage>
        <taxon>Eukaryota</taxon>
        <taxon>Viridiplantae</taxon>
        <taxon>Streptophyta</taxon>
        <taxon>Embryophyta</taxon>
        <taxon>Tracheophyta</taxon>
        <taxon>Spermatophyta</taxon>
        <taxon>Magnoliopsida</taxon>
        <taxon>eudicotyledons</taxon>
        <taxon>Gunneridae</taxon>
        <taxon>Pentapetalae</taxon>
        <taxon>asterids</taxon>
        <taxon>campanulids</taxon>
        <taxon>Asterales</taxon>
        <taxon>Asteraceae</taxon>
        <taxon>Cichorioideae</taxon>
        <taxon>Cichorieae</taxon>
        <taxon>Lactucinae</taxon>
        <taxon>Lactuca</taxon>
    </lineage>
</organism>
<gene>
    <name evidence="1" type="ORF">LSAT_V11C200057010</name>
</gene>
<accession>A0A9R1WGE0</accession>
<proteinExistence type="predicted"/>
<protein>
    <submittedName>
        <fullName evidence="1">Uncharacterized protein</fullName>
    </submittedName>
</protein>
<reference evidence="1 2" key="1">
    <citation type="journal article" date="2017" name="Nat. Commun.">
        <title>Genome assembly with in vitro proximity ligation data and whole-genome triplication in lettuce.</title>
        <authorList>
            <person name="Reyes-Chin-Wo S."/>
            <person name="Wang Z."/>
            <person name="Yang X."/>
            <person name="Kozik A."/>
            <person name="Arikit S."/>
            <person name="Song C."/>
            <person name="Xia L."/>
            <person name="Froenicke L."/>
            <person name="Lavelle D.O."/>
            <person name="Truco M.J."/>
            <person name="Xia R."/>
            <person name="Zhu S."/>
            <person name="Xu C."/>
            <person name="Xu H."/>
            <person name="Xu X."/>
            <person name="Cox K."/>
            <person name="Korf I."/>
            <person name="Meyers B.C."/>
            <person name="Michelmore R.W."/>
        </authorList>
    </citation>
    <scope>NUCLEOTIDE SEQUENCE [LARGE SCALE GENOMIC DNA]</scope>
    <source>
        <strain evidence="2">cv. Salinas</strain>
        <tissue evidence="1">Seedlings</tissue>
    </source>
</reference>
<dbReference type="EMBL" id="NBSK02000002">
    <property type="protein sequence ID" value="KAJ0221966.1"/>
    <property type="molecule type" value="Genomic_DNA"/>
</dbReference>
<evidence type="ECO:0000313" key="1">
    <source>
        <dbReference type="EMBL" id="KAJ0221966.1"/>
    </source>
</evidence>
<dbReference type="AlphaFoldDB" id="A0A9R1WGE0"/>